<feature type="domain" description="Fe/B12 periplasmic-binding" evidence="2">
    <location>
        <begin position="59"/>
        <end position="308"/>
    </location>
</feature>
<dbReference type="PROSITE" id="PS50983">
    <property type="entry name" value="FE_B12_PBP"/>
    <property type="match status" value="1"/>
</dbReference>
<dbReference type="InterPro" id="IPR002491">
    <property type="entry name" value="ABC_transptr_periplasmic_BD"/>
</dbReference>
<reference evidence="3 4" key="1">
    <citation type="submission" date="2016-10" db="EMBL/GenBank/DDBJ databases">
        <authorList>
            <person name="de Groot N.N."/>
        </authorList>
    </citation>
    <scope>NUCLEOTIDE SEQUENCE [LARGE SCALE GENOMIC DNA]</scope>
    <source>
        <strain evidence="3 4">DSM 4180</strain>
    </source>
</reference>
<dbReference type="NCBIfam" id="NF038402">
    <property type="entry name" value="TroA_like"/>
    <property type="match status" value="1"/>
</dbReference>
<dbReference type="Gene3D" id="3.40.50.1980">
    <property type="entry name" value="Nitrogenase molybdenum iron protein domain"/>
    <property type="match status" value="2"/>
</dbReference>
<keyword evidence="4" id="KW-1185">Reference proteome</keyword>
<proteinExistence type="predicted"/>
<evidence type="ECO:0000259" key="2">
    <source>
        <dbReference type="PROSITE" id="PS50983"/>
    </source>
</evidence>
<dbReference type="SUPFAM" id="SSF53807">
    <property type="entry name" value="Helical backbone' metal receptor"/>
    <property type="match status" value="1"/>
</dbReference>
<dbReference type="PANTHER" id="PTHR30535:SF34">
    <property type="entry name" value="MOLYBDATE-BINDING PROTEIN MOLA"/>
    <property type="match status" value="1"/>
</dbReference>
<dbReference type="InterPro" id="IPR050902">
    <property type="entry name" value="ABC_Transporter_SBP"/>
</dbReference>
<dbReference type="Proteomes" id="UP000199556">
    <property type="component" value="Unassembled WGS sequence"/>
</dbReference>
<dbReference type="InterPro" id="IPR054828">
    <property type="entry name" value="Vit_B12_bind_prot"/>
</dbReference>
<dbReference type="Pfam" id="PF01497">
    <property type="entry name" value="Peripla_BP_2"/>
    <property type="match status" value="1"/>
</dbReference>
<evidence type="ECO:0000256" key="1">
    <source>
        <dbReference type="ARBA" id="ARBA00022729"/>
    </source>
</evidence>
<dbReference type="AlphaFoldDB" id="A0A1I4QNT8"/>
<dbReference type="PANTHER" id="PTHR30535">
    <property type="entry name" value="VITAMIN B12-BINDING PROTEIN"/>
    <property type="match status" value="1"/>
</dbReference>
<protein>
    <submittedName>
        <fullName evidence="3">Iron complex transport system substrate-binding protein</fullName>
    </submittedName>
</protein>
<evidence type="ECO:0000313" key="4">
    <source>
        <dbReference type="Proteomes" id="UP000199556"/>
    </source>
</evidence>
<dbReference type="OrthoDB" id="6495095at2"/>
<organism evidence="3 4">
    <name type="scientific">Ectothiorhodospira mobilis</name>
    <dbReference type="NCBI Taxonomy" id="195064"/>
    <lineage>
        <taxon>Bacteria</taxon>
        <taxon>Pseudomonadati</taxon>
        <taxon>Pseudomonadota</taxon>
        <taxon>Gammaproteobacteria</taxon>
        <taxon>Chromatiales</taxon>
        <taxon>Ectothiorhodospiraceae</taxon>
        <taxon>Ectothiorhodospira</taxon>
    </lineage>
</organism>
<keyword evidence="1" id="KW-0732">Signal</keyword>
<gene>
    <name evidence="3" type="ORF">SAMN05421721_10533</name>
</gene>
<dbReference type="CDD" id="cd01144">
    <property type="entry name" value="BtuF"/>
    <property type="match status" value="1"/>
</dbReference>
<dbReference type="RefSeq" id="WP_090484187.1">
    <property type="nucleotide sequence ID" value="NZ_FOUO01000005.1"/>
</dbReference>
<dbReference type="STRING" id="195064.SAMN05421721_10533"/>
<dbReference type="EMBL" id="FOUO01000005">
    <property type="protein sequence ID" value="SFM41778.1"/>
    <property type="molecule type" value="Genomic_DNA"/>
</dbReference>
<name>A0A1I4QNT8_ECTMO</name>
<evidence type="ECO:0000313" key="3">
    <source>
        <dbReference type="EMBL" id="SFM41778.1"/>
    </source>
</evidence>
<accession>A0A1I4QNT8</accession>
<dbReference type="GO" id="GO:0071281">
    <property type="term" value="P:cellular response to iron ion"/>
    <property type="evidence" value="ECO:0007669"/>
    <property type="project" value="TreeGrafter"/>
</dbReference>
<sequence length="316" mass="35590">MTGPEIPDPKSKKAHKWLLLLAIYLLFAAIFIPLHGHAAPLTVTDDRGRQVQLQAPAKRIISLAPHITENLFAVGAGERIVGTVNFSDHPEAAREIPRVGSYKQLDLESIIALEPDLIIAWEAGNVRSQLERLEAMGYTLYYSDPRNIRQLVRGLETLGRLAGHPEQGRRTARELERTLEGLRDRYAGRSPVTVFYQVWDRPLMTLNDAHIISQVIRLCGGRNVFGHLDAAVPRLNREVVLAADPEVIMGGGMGEEDPQWVEDWRRWTEMTAVARDNLFFIPPSLLQRPTPRLADGARRVCQALEEARQRRPEDGE</sequence>